<dbReference type="EMBL" id="BHZC01000001">
    <property type="protein sequence ID" value="GCD38032.1"/>
    <property type="molecule type" value="Genomic_DNA"/>
</dbReference>
<dbReference type="GeneID" id="95624606"/>
<protein>
    <submittedName>
        <fullName evidence="1">Uncharacterized protein</fullName>
    </submittedName>
</protein>
<sequence>MSIAPVETDAADAQRRGHLAALAVAEQIIWTSPVLPSGFAVTCYSFAPTPEVEFRFSRSAAGVEALARICGVAVSAGPHGDDDPRTYVSMTAVVDEVSVKAWTLLDAPSDAAVTS</sequence>
<dbReference type="AlphaFoldDB" id="A0A7U9PZ22"/>
<accession>A0A7U9PZ22</accession>
<gene>
    <name evidence="1" type="ORF">OEIGOIKO_05842</name>
</gene>
<dbReference type="Proteomes" id="UP000287830">
    <property type="component" value="Unassembled WGS sequence"/>
</dbReference>
<proteinExistence type="predicted"/>
<evidence type="ECO:0000313" key="1">
    <source>
        <dbReference type="EMBL" id="GCD38032.1"/>
    </source>
</evidence>
<evidence type="ECO:0000313" key="2">
    <source>
        <dbReference type="Proteomes" id="UP000287830"/>
    </source>
</evidence>
<dbReference type="OrthoDB" id="4337785at2"/>
<name>A0A7U9PZ22_9ACTN</name>
<organism evidence="1 2">
    <name type="scientific">Streptomyces chrestomyceticus JCM 4735</name>
    <dbReference type="NCBI Taxonomy" id="1306181"/>
    <lineage>
        <taxon>Bacteria</taxon>
        <taxon>Bacillati</taxon>
        <taxon>Actinomycetota</taxon>
        <taxon>Actinomycetes</taxon>
        <taxon>Kitasatosporales</taxon>
        <taxon>Streptomycetaceae</taxon>
        <taxon>Streptomyces</taxon>
    </lineage>
</organism>
<dbReference type="RefSeq" id="WP_125047338.1">
    <property type="nucleotide sequence ID" value="NZ_BHZC01000001.1"/>
</dbReference>
<reference evidence="1 2" key="1">
    <citation type="submission" date="2018-11" db="EMBL/GenBank/DDBJ databases">
        <title>Whole genome sequence of Streptomyces chrestomyceticus NBRC 13444(T).</title>
        <authorList>
            <person name="Komaki H."/>
            <person name="Tamura T."/>
        </authorList>
    </citation>
    <scope>NUCLEOTIDE SEQUENCE [LARGE SCALE GENOMIC DNA]</scope>
    <source>
        <strain evidence="1 2">NBRC 13444</strain>
    </source>
</reference>
<comment type="caution">
    <text evidence="1">The sequence shown here is derived from an EMBL/GenBank/DDBJ whole genome shotgun (WGS) entry which is preliminary data.</text>
</comment>